<dbReference type="AlphaFoldDB" id="A7N7X9"/>
<reference evidence="2 3" key="1">
    <citation type="submission" date="2007-08" db="EMBL/GenBank/DDBJ databases">
        <authorList>
            <consortium name="The Vibrio harveyi Genome Sequencing Project"/>
            <person name="Bassler B."/>
            <person name="Clifton S.W."/>
            <person name="Fulton L."/>
            <person name="Delehaunty K."/>
            <person name="Fronick C."/>
            <person name="Harrison M."/>
            <person name="Markivic C."/>
            <person name="Fulton R."/>
            <person name="Tin-Wollam A.-M."/>
            <person name="Shah N."/>
            <person name="Pepin K."/>
            <person name="Nash W."/>
            <person name="Thiruvilangam P."/>
            <person name="Bhonagiri V."/>
            <person name="Waters C."/>
            <person name="Tu K.C."/>
            <person name="Irgon J."/>
            <person name="Wilson R.K."/>
        </authorList>
    </citation>
    <scope>NUCLEOTIDE SEQUENCE [LARGE SCALE GENOMIC DNA]</scope>
    <source>
        <strain evidence="3">ATCC BAA-1116 / BB120</strain>
    </source>
</reference>
<name>A7N7X9_VIBC1</name>
<feature type="transmembrane region" description="Helical" evidence="1">
    <location>
        <begin position="41"/>
        <end position="59"/>
    </location>
</feature>
<protein>
    <submittedName>
        <fullName evidence="2">Uncharacterized protein</fullName>
    </submittedName>
</protein>
<keyword evidence="1" id="KW-1133">Transmembrane helix</keyword>
<evidence type="ECO:0000313" key="3">
    <source>
        <dbReference type="Proteomes" id="UP000008152"/>
    </source>
</evidence>
<feature type="transmembrane region" description="Helical" evidence="1">
    <location>
        <begin position="6"/>
        <end position="29"/>
    </location>
</feature>
<dbReference type="PATRIC" id="fig|338187.36.peg.5907"/>
<dbReference type="EMBL" id="CP000790">
    <property type="protein sequence ID" value="ABU74955.1"/>
    <property type="molecule type" value="Genomic_DNA"/>
</dbReference>
<organism evidence="2 3">
    <name type="scientific">Vibrio campbellii (strain ATCC BAA-1116)</name>
    <dbReference type="NCBI Taxonomy" id="2902295"/>
    <lineage>
        <taxon>Bacteria</taxon>
        <taxon>Pseudomonadati</taxon>
        <taxon>Pseudomonadota</taxon>
        <taxon>Gammaproteobacteria</taxon>
        <taxon>Vibrionales</taxon>
        <taxon>Vibrionaceae</taxon>
        <taxon>Vibrio</taxon>
    </lineage>
</organism>
<accession>A7N7X9</accession>
<keyword evidence="1" id="KW-0812">Transmembrane</keyword>
<evidence type="ECO:0000256" key="1">
    <source>
        <dbReference type="SAM" id="Phobius"/>
    </source>
</evidence>
<dbReference type="KEGG" id="vha:VIBHAR_07082"/>
<sequence>MMTIVSILLVILNMILVFLCIFGAIKTVYYLFRDYRKFVRNLLMTFLLFSMSVLLFSILSNNAELLNIEIIDG</sequence>
<keyword evidence="1" id="KW-0472">Membrane</keyword>
<proteinExistence type="predicted"/>
<evidence type="ECO:0000313" key="2">
    <source>
        <dbReference type="EMBL" id="ABU74955.1"/>
    </source>
</evidence>
<dbReference type="Proteomes" id="UP000008152">
    <property type="component" value="Chromosome II"/>
</dbReference>
<gene>
    <name evidence="2" type="ordered locus">VIBHAR_07082</name>
</gene>